<reference evidence="2" key="1">
    <citation type="journal article" date="2019" name="Int. J. Syst. Evol. Microbiol.">
        <title>The Global Catalogue of Microorganisms (GCM) 10K type strain sequencing project: providing services to taxonomists for standard genome sequencing and annotation.</title>
        <authorList>
            <consortium name="The Broad Institute Genomics Platform"/>
            <consortium name="The Broad Institute Genome Sequencing Center for Infectious Disease"/>
            <person name="Wu L."/>
            <person name="Ma J."/>
        </authorList>
    </citation>
    <scope>NUCLEOTIDE SEQUENCE [LARGE SCALE GENOMIC DNA]</scope>
    <source>
        <strain evidence="2">JCM 32304</strain>
    </source>
</reference>
<accession>A0ABQ2Q843</accession>
<proteinExistence type="predicted"/>
<dbReference type="EMBL" id="BMQV01000020">
    <property type="protein sequence ID" value="GGP54986.1"/>
    <property type="molecule type" value="Genomic_DNA"/>
</dbReference>
<gene>
    <name evidence="1" type="ORF">GCM10009409_21460</name>
</gene>
<evidence type="ECO:0000313" key="1">
    <source>
        <dbReference type="EMBL" id="GGP54986.1"/>
    </source>
</evidence>
<evidence type="ECO:0000313" key="2">
    <source>
        <dbReference type="Proteomes" id="UP000654367"/>
    </source>
</evidence>
<comment type="caution">
    <text evidence="1">The sequence shown here is derived from an EMBL/GenBank/DDBJ whole genome shotgun (WGS) entry which is preliminary data.</text>
</comment>
<name>A0ABQ2Q843_9GAMM</name>
<protein>
    <submittedName>
        <fullName evidence="1">Uncharacterized protein</fullName>
    </submittedName>
</protein>
<sequence>MNYAQRYPHYGAKSLINITTFVGNCESFYRYKYAPSVRFKLKTKAQTTIKQHAMFTFNASDTE</sequence>
<organism evidence="1 2">
    <name type="scientific">Shewanella saliphila</name>
    <dbReference type="NCBI Taxonomy" id="2282698"/>
    <lineage>
        <taxon>Bacteria</taxon>
        <taxon>Pseudomonadati</taxon>
        <taxon>Pseudomonadota</taxon>
        <taxon>Gammaproteobacteria</taxon>
        <taxon>Alteromonadales</taxon>
        <taxon>Shewanellaceae</taxon>
        <taxon>Shewanella</taxon>
    </lineage>
</organism>
<dbReference type="Proteomes" id="UP000654367">
    <property type="component" value="Unassembled WGS sequence"/>
</dbReference>
<keyword evidence="2" id="KW-1185">Reference proteome</keyword>